<dbReference type="PROSITE" id="PS00028">
    <property type="entry name" value="ZINC_FINGER_C2H2_1"/>
    <property type="match status" value="4"/>
</dbReference>
<comment type="similarity">
    <text evidence="8">Belongs to the snail C2H2-type zinc-finger protein family.</text>
</comment>
<evidence type="ECO:0000256" key="2">
    <source>
        <dbReference type="ARBA" id="ARBA00022723"/>
    </source>
</evidence>
<keyword evidence="7" id="KW-0539">Nucleus</keyword>
<feature type="domain" description="C2H2-type" evidence="12">
    <location>
        <begin position="141"/>
        <end position="168"/>
    </location>
</feature>
<feature type="binding site" evidence="10">
    <location>
        <position position="71"/>
    </location>
    <ligand>
        <name>Zn(2+)</name>
        <dbReference type="ChEBI" id="CHEBI:29105"/>
    </ligand>
</feature>
<feature type="domain" description="C2H2-type" evidence="12">
    <location>
        <begin position="485"/>
        <end position="513"/>
    </location>
</feature>
<keyword evidence="4 9" id="KW-0863">Zinc-finger</keyword>
<feature type="compositionally biased region" description="Basic residues" evidence="11">
    <location>
        <begin position="291"/>
        <end position="306"/>
    </location>
</feature>
<evidence type="ECO:0000259" key="12">
    <source>
        <dbReference type="PROSITE" id="PS50157"/>
    </source>
</evidence>
<feature type="compositionally biased region" description="Low complexity" evidence="11">
    <location>
        <begin position="212"/>
        <end position="243"/>
    </location>
</feature>
<dbReference type="InterPro" id="IPR036236">
    <property type="entry name" value="Znf_C2H2_sf"/>
</dbReference>
<evidence type="ECO:0000256" key="8">
    <source>
        <dbReference type="ARBA" id="ARBA00037948"/>
    </source>
</evidence>
<keyword evidence="2 10" id="KW-0479">Metal-binding</keyword>
<proteinExistence type="inferred from homology"/>
<keyword evidence="6" id="KW-0238">DNA-binding</keyword>
<feature type="region of interest" description="Disordered" evidence="11">
    <location>
        <begin position="196"/>
        <end position="243"/>
    </location>
</feature>
<evidence type="ECO:0000259" key="13">
    <source>
        <dbReference type="PROSITE" id="PS51915"/>
    </source>
</evidence>
<feature type="domain" description="C2H2-type" evidence="12">
    <location>
        <begin position="457"/>
        <end position="484"/>
    </location>
</feature>
<dbReference type="SMART" id="SM00355">
    <property type="entry name" value="ZnF_C2H2"/>
    <property type="match status" value="4"/>
</dbReference>
<protein>
    <submittedName>
        <fullName evidence="15">Zinc finger protein 865</fullName>
    </submittedName>
</protein>
<evidence type="ECO:0000313" key="15">
    <source>
        <dbReference type="RefSeq" id="XP_016937070.2"/>
    </source>
</evidence>
<feature type="binding site" evidence="10">
    <location>
        <position position="68"/>
    </location>
    <ligand>
        <name>Zn(2+)</name>
        <dbReference type="ChEBI" id="CHEBI:29105"/>
    </ligand>
</feature>
<dbReference type="RefSeq" id="XP_016937070.2">
    <property type="nucleotide sequence ID" value="XM_017081581.4"/>
</dbReference>
<gene>
    <name evidence="15" type="primary">LOC108015235</name>
</gene>
<dbReference type="InterPro" id="IPR013087">
    <property type="entry name" value="Znf_C2H2_type"/>
</dbReference>
<dbReference type="Gene3D" id="3.40.1800.20">
    <property type="match status" value="1"/>
</dbReference>
<dbReference type="GO" id="GO:0000978">
    <property type="term" value="F:RNA polymerase II cis-regulatory region sequence-specific DNA binding"/>
    <property type="evidence" value="ECO:0007669"/>
    <property type="project" value="TreeGrafter"/>
</dbReference>
<feature type="compositionally biased region" description="Low complexity" evidence="11">
    <location>
        <begin position="521"/>
        <end position="547"/>
    </location>
</feature>
<keyword evidence="14" id="KW-1185">Reference proteome</keyword>
<evidence type="ECO:0000256" key="4">
    <source>
        <dbReference type="ARBA" id="ARBA00022771"/>
    </source>
</evidence>
<dbReference type="GO" id="GO:0008270">
    <property type="term" value="F:zinc ion binding"/>
    <property type="evidence" value="ECO:0007669"/>
    <property type="project" value="UniProtKB-UniRule"/>
</dbReference>
<dbReference type="Proteomes" id="UP001652628">
    <property type="component" value="Chromosome X"/>
</dbReference>
<feature type="region of interest" description="Disordered" evidence="11">
    <location>
        <begin position="278"/>
        <end position="321"/>
    </location>
</feature>
<dbReference type="InterPro" id="IPR050527">
    <property type="entry name" value="Snail/Krueppel_Znf"/>
</dbReference>
<organism evidence="14 15">
    <name type="scientific">Drosophila suzukii</name>
    <name type="common">Spotted-wing drosophila fruit fly</name>
    <dbReference type="NCBI Taxonomy" id="28584"/>
    <lineage>
        <taxon>Eukaryota</taxon>
        <taxon>Metazoa</taxon>
        <taxon>Ecdysozoa</taxon>
        <taxon>Arthropoda</taxon>
        <taxon>Hexapoda</taxon>
        <taxon>Insecta</taxon>
        <taxon>Pterygota</taxon>
        <taxon>Neoptera</taxon>
        <taxon>Endopterygota</taxon>
        <taxon>Diptera</taxon>
        <taxon>Brachycera</taxon>
        <taxon>Muscomorpha</taxon>
        <taxon>Ephydroidea</taxon>
        <taxon>Drosophilidae</taxon>
        <taxon>Drosophila</taxon>
        <taxon>Sophophora</taxon>
    </lineage>
</organism>
<reference evidence="15" key="1">
    <citation type="submission" date="2025-08" db="UniProtKB">
        <authorList>
            <consortium name="RefSeq"/>
        </authorList>
    </citation>
    <scope>IDENTIFICATION</scope>
</reference>
<dbReference type="PROSITE" id="PS51915">
    <property type="entry name" value="ZAD"/>
    <property type="match status" value="1"/>
</dbReference>
<dbReference type="SUPFAM" id="SSF57667">
    <property type="entry name" value="beta-beta-alpha zinc fingers"/>
    <property type="match status" value="2"/>
</dbReference>
<dbReference type="PROSITE" id="PS50157">
    <property type="entry name" value="ZINC_FINGER_C2H2_2"/>
    <property type="match status" value="4"/>
</dbReference>
<evidence type="ECO:0000256" key="10">
    <source>
        <dbReference type="PROSITE-ProRule" id="PRU01263"/>
    </source>
</evidence>
<dbReference type="GeneID" id="108015235"/>
<dbReference type="PANTHER" id="PTHR24388">
    <property type="entry name" value="ZINC FINGER PROTEIN"/>
    <property type="match status" value="1"/>
</dbReference>
<dbReference type="GO" id="GO:0000981">
    <property type="term" value="F:DNA-binding transcription factor activity, RNA polymerase II-specific"/>
    <property type="evidence" value="ECO:0007669"/>
    <property type="project" value="TreeGrafter"/>
</dbReference>
<evidence type="ECO:0000256" key="1">
    <source>
        <dbReference type="ARBA" id="ARBA00004123"/>
    </source>
</evidence>
<evidence type="ECO:0000256" key="6">
    <source>
        <dbReference type="ARBA" id="ARBA00023125"/>
    </source>
</evidence>
<dbReference type="Gene3D" id="3.30.160.60">
    <property type="entry name" value="Classic Zinc Finger"/>
    <property type="match status" value="3"/>
</dbReference>
<evidence type="ECO:0000256" key="5">
    <source>
        <dbReference type="ARBA" id="ARBA00022833"/>
    </source>
</evidence>
<feature type="domain" description="ZAD" evidence="13">
    <location>
        <begin position="1"/>
        <end position="95"/>
    </location>
</feature>
<dbReference type="PANTHER" id="PTHR24388:SF54">
    <property type="entry name" value="PROTEIN ESCARGOT"/>
    <property type="match status" value="1"/>
</dbReference>
<sequence>MICRLCLNALDEQSAVLLFGGSAGGASASAPEDEDDGKAMPESYLVQLISIHLYLCLSRDDAISTCICTECCSQLESFHNFWKLVELKQTTLCSQFLAIDCDVNWSEEGSEVQQDPPDIDAQPQLPAEEPKAVTPTTANKFPCMFCEKSFKMRRYLEEHIATHTGDRPIACPYCEMAFRCRSNMYTHVKSKHTTQWLKAREERDAAKSGQNHAAPEESASASAPAPAPALTVVAPPHPPAISTHPAAAAAAPLLSPPTQPQQLPLSVIKGQPSEAINLTITKTPPSASRGSRNRASRRKTHSPKKVQHTEGSDASDEDSPQKRLKENELMLANYNAVAAAVVAAASLTGNPAGQTDSLQQRLCVSLLQQQQQEQLFAVMSATAAAAAAVGTSSAATTTTTTTTGATLNYPFGNPPAETEKPAALQAIIHAAAPVSVICHNCGELPGQNHRCLSKPKYACDVCGKCFKMKRYLEEHFATHTGVKLHTCAFCPTEFRSKSNMYHHTKRKHKAEWERSRATRSAAKAGAQEQGQHAGPPQAQPGPAAAAL</sequence>
<accession>A0AB39ZJI3</accession>
<keyword evidence="5 10" id="KW-0862">Zinc</keyword>
<dbReference type="InterPro" id="IPR012934">
    <property type="entry name" value="Znf_AD"/>
</dbReference>
<evidence type="ECO:0000256" key="9">
    <source>
        <dbReference type="PROSITE-ProRule" id="PRU00042"/>
    </source>
</evidence>
<comment type="subcellular location">
    <subcellularLocation>
        <location evidence="1">Nucleus</location>
    </subcellularLocation>
</comment>
<keyword evidence="3" id="KW-0677">Repeat</keyword>
<feature type="binding site" evidence="10">
    <location>
        <position position="3"/>
    </location>
    <ligand>
        <name>Zn(2+)</name>
        <dbReference type="ChEBI" id="CHEBI:29105"/>
    </ligand>
</feature>
<dbReference type="SUPFAM" id="SSF57716">
    <property type="entry name" value="Glucocorticoid receptor-like (DNA-binding domain)"/>
    <property type="match status" value="1"/>
</dbReference>
<evidence type="ECO:0000256" key="11">
    <source>
        <dbReference type="SAM" id="MobiDB-lite"/>
    </source>
</evidence>
<feature type="domain" description="C2H2-type" evidence="12">
    <location>
        <begin position="169"/>
        <end position="197"/>
    </location>
</feature>
<feature type="binding site" evidence="10">
    <location>
        <position position="6"/>
    </location>
    <ligand>
        <name>Zn(2+)</name>
        <dbReference type="ChEBI" id="CHEBI:29105"/>
    </ligand>
</feature>
<evidence type="ECO:0000313" key="14">
    <source>
        <dbReference type="Proteomes" id="UP001652628"/>
    </source>
</evidence>
<dbReference type="AlphaFoldDB" id="A0AB39ZJI3"/>
<dbReference type="Pfam" id="PF07776">
    <property type="entry name" value="zf-AD"/>
    <property type="match status" value="1"/>
</dbReference>
<dbReference type="GO" id="GO:0005634">
    <property type="term" value="C:nucleus"/>
    <property type="evidence" value="ECO:0007669"/>
    <property type="project" value="UniProtKB-SubCell"/>
</dbReference>
<name>A0AB39ZJI3_DROSZ</name>
<dbReference type="SMART" id="SM00868">
    <property type="entry name" value="zf-AD"/>
    <property type="match status" value="1"/>
</dbReference>
<evidence type="ECO:0000256" key="7">
    <source>
        <dbReference type="ARBA" id="ARBA00023242"/>
    </source>
</evidence>
<feature type="region of interest" description="Disordered" evidence="11">
    <location>
        <begin position="501"/>
        <end position="547"/>
    </location>
</feature>
<evidence type="ECO:0000256" key="3">
    <source>
        <dbReference type="ARBA" id="ARBA00022737"/>
    </source>
</evidence>